<proteinExistence type="inferred from homology"/>
<comment type="similarity">
    <text evidence="1">Belongs to the short-chain dehydrogenases/reductases (SDR) family.</text>
</comment>
<dbReference type="AlphaFoldDB" id="A0A5J6F5E7"/>
<keyword evidence="4" id="KW-1185">Reference proteome</keyword>
<name>A0A5J6F5E7_9ACTN</name>
<accession>A0A5J6F5E7</accession>
<dbReference type="RefSeq" id="WP_150486627.1">
    <property type="nucleotide sequence ID" value="NZ_BMUV01000007.1"/>
</dbReference>
<dbReference type="GO" id="GO:0016491">
    <property type="term" value="F:oxidoreductase activity"/>
    <property type="evidence" value="ECO:0007669"/>
    <property type="project" value="UniProtKB-KW"/>
</dbReference>
<dbReference type="PROSITE" id="PS00061">
    <property type="entry name" value="ADH_SHORT"/>
    <property type="match status" value="1"/>
</dbReference>
<dbReference type="GO" id="GO:0016020">
    <property type="term" value="C:membrane"/>
    <property type="evidence" value="ECO:0007669"/>
    <property type="project" value="TreeGrafter"/>
</dbReference>
<dbReference type="InterPro" id="IPR002347">
    <property type="entry name" value="SDR_fam"/>
</dbReference>
<gene>
    <name evidence="3" type="ORF">CP967_04200</name>
</gene>
<sequence>MTSGISRSPRDAAVLVTGGSGGNGSAVARRLAAEGSRVFLCGRDLRRTAAVADSIPCPYWTGDLRDPSAAVRAVDAAVRALHGLDTVVAAAGSRGRTTDVSSPLPDECEDVLSHNVITMSNTLTASLPVLAESARGTFLGISSLAGLTGYDRFPYYTAAKAATVGLVRAVAPTARRQGVRVRVLCLYFTDTPLISDVLADLVHEGIPVQSTADVAAAVTACLQAPGTSTVWTSTPGTPPEPYAFRRIQVPGTTPAQTSAPPPAVSTPAAVGDAAYADFPGIIRSVTGRFVFTEIPGGMTRVTGQFNTGLDDNDVDRYTLEVQRLNGTVHLDLTPAFRHQVTIFPPLSSPFQNDYPVLGPTGLGATGKSLVLKYDGEVIGRAALLPIG</sequence>
<dbReference type="SUPFAM" id="SSF51735">
    <property type="entry name" value="NAD(P)-binding Rossmann-fold domains"/>
    <property type="match status" value="1"/>
</dbReference>
<dbReference type="Gene3D" id="3.40.50.720">
    <property type="entry name" value="NAD(P)-binding Rossmann-like Domain"/>
    <property type="match status" value="1"/>
</dbReference>
<dbReference type="PRINTS" id="PR00081">
    <property type="entry name" value="GDHRDH"/>
</dbReference>
<protein>
    <submittedName>
        <fullName evidence="3">SDR family oxidoreductase</fullName>
    </submittedName>
</protein>
<dbReference type="CDD" id="cd05233">
    <property type="entry name" value="SDR_c"/>
    <property type="match status" value="1"/>
</dbReference>
<dbReference type="Proteomes" id="UP000326178">
    <property type="component" value="Chromosome"/>
</dbReference>
<evidence type="ECO:0000256" key="2">
    <source>
        <dbReference type="ARBA" id="ARBA00023002"/>
    </source>
</evidence>
<evidence type="ECO:0000256" key="1">
    <source>
        <dbReference type="ARBA" id="ARBA00006484"/>
    </source>
</evidence>
<keyword evidence="2" id="KW-0560">Oxidoreductase</keyword>
<evidence type="ECO:0000313" key="3">
    <source>
        <dbReference type="EMBL" id="QEU71263.1"/>
    </source>
</evidence>
<organism evidence="3 4">
    <name type="scientific">Streptomyces nitrosporeus</name>
    <dbReference type="NCBI Taxonomy" id="28894"/>
    <lineage>
        <taxon>Bacteria</taxon>
        <taxon>Bacillati</taxon>
        <taxon>Actinomycetota</taxon>
        <taxon>Actinomycetes</taxon>
        <taxon>Kitasatosporales</taxon>
        <taxon>Streptomycetaceae</taxon>
        <taxon>Streptomyces</taxon>
    </lineage>
</organism>
<dbReference type="PANTHER" id="PTHR44196:SF1">
    <property type="entry name" value="DEHYDROGENASE_REDUCTASE SDR FAMILY MEMBER 7B"/>
    <property type="match status" value="1"/>
</dbReference>
<reference evidence="3 4" key="1">
    <citation type="submission" date="2017-09" db="EMBL/GenBank/DDBJ databases">
        <authorList>
            <person name="Lee N."/>
            <person name="Cho B.-K."/>
        </authorList>
    </citation>
    <scope>NUCLEOTIDE SEQUENCE [LARGE SCALE GENOMIC DNA]</scope>
    <source>
        <strain evidence="3 4">ATCC 12769</strain>
    </source>
</reference>
<evidence type="ECO:0000313" key="4">
    <source>
        <dbReference type="Proteomes" id="UP000326178"/>
    </source>
</evidence>
<dbReference type="OrthoDB" id="9797538at2"/>
<dbReference type="PANTHER" id="PTHR44196">
    <property type="entry name" value="DEHYDROGENASE/REDUCTASE SDR FAMILY MEMBER 7B"/>
    <property type="match status" value="1"/>
</dbReference>
<dbReference type="Pfam" id="PF00106">
    <property type="entry name" value="adh_short"/>
    <property type="match status" value="1"/>
</dbReference>
<dbReference type="EMBL" id="CP023702">
    <property type="protein sequence ID" value="QEU71263.1"/>
    <property type="molecule type" value="Genomic_DNA"/>
</dbReference>
<dbReference type="InterPro" id="IPR036291">
    <property type="entry name" value="NAD(P)-bd_dom_sf"/>
</dbReference>
<dbReference type="KEGG" id="snk:CP967_04200"/>
<dbReference type="InterPro" id="IPR020904">
    <property type="entry name" value="Sc_DH/Rdtase_CS"/>
</dbReference>